<feature type="transmembrane region" description="Helical" evidence="1">
    <location>
        <begin position="141"/>
        <end position="161"/>
    </location>
</feature>
<accession>A0ABP4XB10</accession>
<keyword evidence="1" id="KW-1133">Transmembrane helix</keyword>
<name>A0ABP4XB10_9ACTN</name>
<evidence type="ECO:0000313" key="3">
    <source>
        <dbReference type="Proteomes" id="UP001500655"/>
    </source>
</evidence>
<feature type="transmembrane region" description="Helical" evidence="1">
    <location>
        <begin position="82"/>
        <end position="101"/>
    </location>
</feature>
<keyword evidence="1" id="KW-0812">Transmembrane</keyword>
<dbReference type="Proteomes" id="UP001500655">
    <property type="component" value="Unassembled WGS sequence"/>
</dbReference>
<dbReference type="EMBL" id="BAAALS010000034">
    <property type="protein sequence ID" value="GAA1773133.1"/>
    <property type="molecule type" value="Genomic_DNA"/>
</dbReference>
<organism evidence="2 3">
    <name type="scientific">Luedemannella helvata</name>
    <dbReference type="NCBI Taxonomy" id="349315"/>
    <lineage>
        <taxon>Bacteria</taxon>
        <taxon>Bacillati</taxon>
        <taxon>Actinomycetota</taxon>
        <taxon>Actinomycetes</taxon>
        <taxon>Micromonosporales</taxon>
        <taxon>Micromonosporaceae</taxon>
        <taxon>Luedemannella</taxon>
    </lineage>
</organism>
<feature type="transmembrane region" description="Helical" evidence="1">
    <location>
        <begin position="21"/>
        <end position="41"/>
    </location>
</feature>
<feature type="transmembrane region" description="Helical" evidence="1">
    <location>
        <begin position="113"/>
        <end position="134"/>
    </location>
</feature>
<reference evidence="3" key="1">
    <citation type="journal article" date="2019" name="Int. J. Syst. Evol. Microbiol.">
        <title>The Global Catalogue of Microorganisms (GCM) 10K type strain sequencing project: providing services to taxonomists for standard genome sequencing and annotation.</title>
        <authorList>
            <consortium name="The Broad Institute Genomics Platform"/>
            <consortium name="The Broad Institute Genome Sequencing Center for Infectious Disease"/>
            <person name="Wu L."/>
            <person name="Ma J."/>
        </authorList>
    </citation>
    <scope>NUCLEOTIDE SEQUENCE [LARGE SCALE GENOMIC DNA]</scope>
    <source>
        <strain evidence="3">JCM 13249</strain>
    </source>
</reference>
<proteinExistence type="predicted"/>
<keyword evidence="3" id="KW-1185">Reference proteome</keyword>
<protein>
    <submittedName>
        <fullName evidence="2">Uncharacterized protein</fullName>
    </submittedName>
</protein>
<dbReference type="RefSeq" id="WP_344087176.1">
    <property type="nucleotide sequence ID" value="NZ_BAAALS010000034.1"/>
</dbReference>
<evidence type="ECO:0000256" key="1">
    <source>
        <dbReference type="SAM" id="Phobius"/>
    </source>
</evidence>
<evidence type="ECO:0000313" key="2">
    <source>
        <dbReference type="EMBL" id="GAA1773133.1"/>
    </source>
</evidence>
<feature type="transmembrane region" description="Helical" evidence="1">
    <location>
        <begin position="167"/>
        <end position="184"/>
    </location>
</feature>
<feature type="transmembrane region" description="Helical" evidence="1">
    <location>
        <begin position="56"/>
        <end position="75"/>
    </location>
</feature>
<sequence>MSSTTTTAPTAAETRVGGKGAGYAAIAGGIASAAAGAMQAVRTDDGNPIVGASEHAILTLIAAALVLWMPGYLALGRASGRLGRIGAITTVVGTGLLAFGMTSTNLNDQDFSWFPAVAAPANLAWLVGSVLLAVATFRTGALPRTLALSLPLIWLTSIILSQLGGNLLAGAGWAVIGWVLTVNARQGGR</sequence>
<gene>
    <name evidence="2" type="ORF">GCM10009681_50830</name>
</gene>
<keyword evidence="1" id="KW-0472">Membrane</keyword>
<comment type="caution">
    <text evidence="2">The sequence shown here is derived from an EMBL/GenBank/DDBJ whole genome shotgun (WGS) entry which is preliminary data.</text>
</comment>